<evidence type="ECO:0000256" key="3">
    <source>
        <dbReference type="ARBA" id="ARBA00022691"/>
    </source>
</evidence>
<dbReference type="InterPro" id="IPR050447">
    <property type="entry name" value="Erg6_SMT_methyltransf"/>
</dbReference>
<keyword evidence="6" id="KW-1185">Reference proteome</keyword>
<dbReference type="PANTHER" id="PTHR44068:SF11">
    <property type="entry name" value="GERANYL DIPHOSPHATE 2-C-METHYLTRANSFERASE"/>
    <property type="match status" value="1"/>
</dbReference>
<dbReference type="InterPro" id="IPR029063">
    <property type="entry name" value="SAM-dependent_MTases_sf"/>
</dbReference>
<dbReference type="InterPro" id="IPR013216">
    <property type="entry name" value="Methyltransf_11"/>
</dbReference>
<dbReference type="Gene3D" id="3.40.50.150">
    <property type="entry name" value="Vaccinia Virus protein VP39"/>
    <property type="match status" value="1"/>
</dbReference>
<evidence type="ECO:0000259" key="4">
    <source>
        <dbReference type="SMART" id="SM00828"/>
    </source>
</evidence>
<organism evidence="5 6">
    <name type="scientific">Actinokineospora diospyrosa</name>
    <dbReference type="NCBI Taxonomy" id="103728"/>
    <lineage>
        <taxon>Bacteria</taxon>
        <taxon>Bacillati</taxon>
        <taxon>Actinomycetota</taxon>
        <taxon>Actinomycetes</taxon>
        <taxon>Pseudonocardiales</taxon>
        <taxon>Pseudonocardiaceae</taxon>
        <taxon>Actinokineospora</taxon>
    </lineage>
</organism>
<dbReference type="SMART" id="SM00828">
    <property type="entry name" value="PKS_MT"/>
    <property type="match status" value="1"/>
</dbReference>
<keyword evidence="2" id="KW-0808">Transferase</keyword>
<evidence type="ECO:0000256" key="1">
    <source>
        <dbReference type="ARBA" id="ARBA00022603"/>
    </source>
</evidence>
<protein>
    <submittedName>
        <fullName evidence="5">Cyclopropane fatty-acyl-phospholipid synthase</fullName>
    </submittedName>
</protein>
<evidence type="ECO:0000313" key="6">
    <source>
        <dbReference type="Proteomes" id="UP001205185"/>
    </source>
</evidence>
<proteinExistence type="predicted"/>
<reference evidence="5 6" key="1">
    <citation type="submission" date="2022-06" db="EMBL/GenBank/DDBJ databases">
        <title>Genomic Encyclopedia of Archaeal and Bacterial Type Strains, Phase II (KMG-II): from individual species to whole genera.</title>
        <authorList>
            <person name="Goeker M."/>
        </authorList>
    </citation>
    <scope>NUCLEOTIDE SEQUENCE [LARGE SCALE GENOMIC DNA]</scope>
    <source>
        <strain evidence="5 6">DSM 44255</strain>
    </source>
</reference>
<dbReference type="CDD" id="cd02440">
    <property type="entry name" value="AdoMet_MTases"/>
    <property type="match status" value="1"/>
</dbReference>
<dbReference type="EMBL" id="JAMTCO010000021">
    <property type="protein sequence ID" value="MCP2274097.1"/>
    <property type="molecule type" value="Genomic_DNA"/>
</dbReference>
<gene>
    <name evidence="5" type="ORF">LV75_006631</name>
</gene>
<dbReference type="PANTHER" id="PTHR44068">
    <property type="entry name" value="ZGC:194242"/>
    <property type="match status" value="1"/>
</dbReference>
<dbReference type="RefSeq" id="WP_253891332.1">
    <property type="nucleotide sequence ID" value="NZ_BAAAVB010000023.1"/>
</dbReference>
<comment type="caution">
    <text evidence="5">The sequence shown here is derived from an EMBL/GenBank/DDBJ whole genome shotgun (WGS) entry which is preliminary data.</text>
</comment>
<accession>A0ABT1IN63</accession>
<dbReference type="InterPro" id="IPR020803">
    <property type="entry name" value="MeTfrase_dom"/>
</dbReference>
<keyword evidence="1" id="KW-0489">Methyltransferase</keyword>
<sequence length="272" mass="29827">MSEQVIDQVGEYYDDIGELVELVGGNLHVGYWESDEDRAPFLEAMQRLTFEVGARLGLERGQHLLDVGCGVGEPAVRLAQRYAVAITGITVSHWQVAESARRVIAAGLRGRVITRYADAADQPFPDASFDAALAFDSLPSAQDKSRWLREVHRVLRPGGRFVFTEYPRTAELTDGERAILAANTIHTPPATLAESTALAETAGFDVVAAEDWSERVRRTYDEFFAALTAQGPALAEEYGAERIAMFTTGITTMFSLCRAKIGYHVLTCVKPA</sequence>
<dbReference type="Proteomes" id="UP001205185">
    <property type="component" value="Unassembled WGS sequence"/>
</dbReference>
<keyword evidence="3" id="KW-0949">S-adenosyl-L-methionine</keyword>
<feature type="domain" description="Polyketide synthase-like methyltransferase" evidence="4">
    <location>
        <begin position="19"/>
        <end position="266"/>
    </location>
</feature>
<evidence type="ECO:0000313" key="5">
    <source>
        <dbReference type="EMBL" id="MCP2274097.1"/>
    </source>
</evidence>
<dbReference type="Pfam" id="PF08241">
    <property type="entry name" value="Methyltransf_11"/>
    <property type="match status" value="1"/>
</dbReference>
<dbReference type="SUPFAM" id="SSF53335">
    <property type="entry name" value="S-adenosyl-L-methionine-dependent methyltransferases"/>
    <property type="match status" value="1"/>
</dbReference>
<name>A0ABT1IN63_9PSEU</name>
<evidence type="ECO:0000256" key="2">
    <source>
        <dbReference type="ARBA" id="ARBA00022679"/>
    </source>
</evidence>